<evidence type="ECO:0000313" key="2">
    <source>
        <dbReference type="Proteomes" id="UP000008311"/>
    </source>
</evidence>
<dbReference type="AlphaFoldDB" id="B9TF78"/>
<accession>B9TF78</accession>
<reference evidence="2" key="1">
    <citation type="journal article" date="2010" name="Nat. Biotechnol.">
        <title>Draft genome sequence of the oilseed species Ricinus communis.</title>
        <authorList>
            <person name="Chan A.P."/>
            <person name="Crabtree J."/>
            <person name="Zhao Q."/>
            <person name="Lorenzi H."/>
            <person name="Orvis J."/>
            <person name="Puiu D."/>
            <person name="Melake-Berhan A."/>
            <person name="Jones K.M."/>
            <person name="Redman J."/>
            <person name="Chen G."/>
            <person name="Cahoon E.B."/>
            <person name="Gedil M."/>
            <person name="Stanke M."/>
            <person name="Haas B.J."/>
            <person name="Wortman J.R."/>
            <person name="Fraser-Liggett C.M."/>
            <person name="Ravel J."/>
            <person name="Rabinowicz P.D."/>
        </authorList>
    </citation>
    <scope>NUCLEOTIDE SEQUENCE [LARGE SCALE GENOMIC DNA]</scope>
    <source>
        <strain evidence="2">cv. Hale</strain>
    </source>
</reference>
<dbReference type="EMBL" id="EQ979589">
    <property type="protein sequence ID" value="EEF25486.1"/>
    <property type="molecule type" value="Genomic_DNA"/>
</dbReference>
<dbReference type="Proteomes" id="UP000008311">
    <property type="component" value="Unassembled WGS sequence"/>
</dbReference>
<proteinExistence type="predicted"/>
<dbReference type="InParanoid" id="B9TF78"/>
<keyword evidence="2" id="KW-1185">Reference proteome</keyword>
<gene>
    <name evidence="1" type="ORF">RCOM_1806270</name>
</gene>
<evidence type="ECO:0000313" key="1">
    <source>
        <dbReference type="EMBL" id="EEF25486.1"/>
    </source>
</evidence>
<protein>
    <submittedName>
        <fullName evidence="1">Uncharacterized protein</fullName>
    </submittedName>
</protein>
<sequence length="298" mass="33985">MEQRAVRQIGELVVPGHVLQLLFHFLASDRIGDLRRDELQQLDMLVGIERLRRDVLHKQRAIALIEQRQRHGDRFHLGLIGQMHDIAMRQQRLRLSGEQAAAAPLDHVCGKLQRCAPAVVEIVVERDHAVGQRQFAAMLPQRDEEIHRRQPLVQNLVHALEQSQQIAGRVGGFRNRVKRCLLGLRMLEFCHIACHRDPHLQFFGPACRPHDVHHAALLVHPAIFKYRFRFARENRADGLQRALAVFGEDEIQHWLADHLVGGVAEHALEGGAGEDEMALAVDDADSIEHQIHDFGEEF</sequence>
<organism evidence="1 2">
    <name type="scientific">Ricinus communis</name>
    <name type="common">Castor bean</name>
    <dbReference type="NCBI Taxonomy" id="3988"/>
    <lineage>
        <taxon>Eukaryota</taxon>
        <taxon>Viridiplantae</taxon>
        <taxon>Streptophyta</taxon>
        <taxon>Embryophyta</taxon>
        <taxon>Tracheophyta</taxon>
        <taxon>Spermatophyta</taxon>
        <taxon>Magnoliopsida</taxon>
        <taxon>eudicotyledons</taxon>
        <taxon>Gunneridae</taxon>
        <taxon>Pentapetalae</taxon>
        <taxon>rosids</taxon>
        <taxon>fabids</taxon>
        <taxon>Malpighiales</taxon>
        <taxon>Euphorbiaceae</taxon>
        <taxon>Acalyphoideae</taxon>
        <taxon>Acalypheae</taxon>
        <taxon>Ricinus</taxon>
    </lineage>
</organism>
<name>B9TF78_RICCO</name>